<name>A0A915J509_ROMCU</name>
<protein>
    <submittedName>
        <fullName evidence="3">Uncharacterized protein</fullName>
    </submittedName>
</protein>
<dbReference type="WBParaSite" id="nRc.2.0.1.t21230-RA">
    <property type="protein sequence ID" value="nRc.2.0.1.t21230-RA"/>
    <property type="gene ID" value="nRc.2.0.1.g21230"/>
</dbReference>
<evidence type="ECO:0000256" key="1">
    <source>
        <dbReference type="SAM" id="MobiDB-lite"/>
    </source>
</evidence>
<accession>A0A915J509</accession>
<feature type="region of interest" description="Disordered" evidence="1">
    <location>
        <begin position="1"/>
        <end position="24"/>
    </location>
</feature>
<feature type="compositionally biased region" description="Basic and acidic residues" evidence="1">
    <location>
        <begin position="1"/>
        <end position="12"/>
    </location>
</feature>
<evidence type="ECO:0000313" key="3">
    <source>
        <dbReference type="WBParaSite" id="nRc.2.0.1.t21230-RA"/>
    </source>
</evidence>
<reference evidence="3" key="1">
    <citation type="submission" date="2022-11" db="UniProtKB">
        <authorList>
            <consortium name="WormBaseParasite"/>
        </authorList>
    </citation>
    <scope>IDENTIFICATION</scope>
</reference>
<organism evidence="2 3">
    <name type="scientific">Romanomermis culicivorax</name>
    <name type="common">Nematode worm</name>
    <dbReference type="NCBI Taxonomy" id="13658"/>
    <lineage>
        <taxon>Eukaryota</taxon>
        <taxon>Metazoa</taxon>
        <taxon>Ecdysozoa</taxon>
        <taxon>Nematoda</taxon>
        <taxon>Enoplea</taxon>
        <taxon>Dorylaimia</taxon>
        <taxon>Mermithida</taxon>
        <taxon>Mermithoidea</taxon>
        <taxon>Mermithidae</taxon>
        <taxon>Romanomermis</taxon>
    </lineage>
</organism>
<dbReference type="AlphaFoldDB" id="A0A915J509"/>
<keyword evidence="2" id="KW-1185">Reference proteome</keyword>
<evidence type="ECO:0000313" key="2">
    <source>
        <dbReference type="Proteomes" id="UP000887565"/>
    </source>
</evidence>
<dbReference type="Proteomes" id="UP000887565">
    <property type="component" value="Unplaced"/>
</dbReference>
<sequence length="84" mass="9800">SNRPIGAKDQRPRGALADPKLRKTHQGILQARLYSTQARSRWHTRAFSTNENAREARAGRNKYKRTFACARARSKCARKKYKQW</sequence>
<proteinExistence type="predicted"/>